<protein>
    <submittedName>
        <fullName evidence="1">Minor tail protein Z (GPZ) of prophage</fullName>
    </submittedName>
</protein>
<sequence length="43" mass="4955">MKVPLSGPLTQAFEDARDRIIAAEMPKQLGYALKQQLRLWLTR</sequence>
<evidence type="ECO:0000313" key="1">
    <source>
        <dbReference type="EMBL" id="SPW48359.1"/>
    </source>
</evidence>
<gene>
    <name evidence="1" type="ORF">NCTC11126_03821</name>
</gene>
<dbReference type="EMBL" id="UARS01000007">
    <property type="protein sequence ID" value="SPW48359.1"/>
    <property type="molecule type" value="Genomic_DNA"/>
</dbReference>
<reference evidence="1 2" key="1">
    <citation type="submission" date="2018-06" db="EMBL/GenBank/DDBJ databases">
        <authorList>
            <consortium name="Pathogen Informatics"/>
            <person name="Doyle S."/>
        </authorList>
    </citation>
    <scope>NUCLEOTIDE SEQUENCE [LARGE SCALE GENOMIC DNA]</scope>
    <source>
        <strain evidence="1 2">NCTC11126</strain>
    </source>
</reference>
<organism evidence="1 2">
    <name type="scientific">Escherichia coli</name>
    <dbReference type="NCBI Taxonomy" id="562"/>
    <lineage>
        <taxon>Bacteria</taxon>
        <taxon>Pseudomonadati</taxon>
        <taxon>Pseudomonadota</taxon>
        <taxon>Gammaproteobacteria</taxon>
        <taxon>Enterobacterales</taxon>
        <taxon>Enterobacteriaceae</taxon>
        <taxon>Escherichia</taxon>
    </lineage>
</organism>
<dbReference type="Pfam" id="PF06763">
    <property type="entry name" value="Minor_tail_Z"/>
    <property type="match status" value="1"/>
</dbReference>
<accession>A0A2X1JQC1</accession>
<proteinExistence type="predicted"/>
<dbReference type="AlphaFoldDB" id="A0A2X1JQC1"/>
<dbReference type="Proteomes" id="UP000250561">
    <property type="component" value="Unassembled WGS sequence"/>
</dbReference>
<name>A0A2X1JQC1_ECOLX</name>
<dbReference type="InterPro" id="IPR010633">
    <property type="entry name" value="Phage_lambda_GpZ"/>
</dbReference>
<evidence type="ECO:0000313" key="2">
    <source>
        <dbReference type="Proteomes" id="UP000250561"/>
    </source>
</evidence>